<dbReference type="Proteomes" id="UP000262142">
    <property type="component" value="Unassembled WGS sequence"/>
</dbReference>
<feature type="signal peptide" evidence="1">
    <location>
        <begin position="1"/>
        <end position="25"/>
    </location>
</feature>
<dbReference type="Pfam" id="PF24996">
    <property type="entry name" value="NANM"/>
    <property type="match status" value="2"/>
</dbReference>
<dbReference type="InterPro" id="IPR019937">
    <property type="entry name" value="Cycl-permuted_mutarotase"/>
</dbReference>
<feature type="chain" id="PRO_5016913475" evidence="1">
    <location>
        <begin position="26"/>
        <end position="389"/>
    </location>
</feature>
<dbReference type="EMBL" id="UNSC01000008">
    <property type="protein sequence ID" value="SZD74167.1"/>
    <property type="molecule type" value="Genomic_DNA"/>
</dbReference>
<dbReference type="AlphaFoldDB" id="A0A383U3K9"/>
<evidence type="ECO:0000313" key="3">
    <source>
        <dbReference type="Proteomes" id="UP000262142"/>
    </source>
</evidence>
<keyword evidence="2" id="KW-0413">Isomerase</keyword>
<dbReference type="OrthoDB" id="9803597at2"/>
<organism evidence="2 3">
    <name type="scientific">Candidatus Ornithobacterium hominis</name>
    <dbReference type="NCBI Taxonomy" id="2497989"/>
    <lineage>
        <taxon>Bacteria</taxon>
        <taxon>Pseudomonadati</taxon>
        <taxon>Bacteroidota</taxon>
        <taxon>Flavobacteriia</taxon>
        <taxon>Flavobacteriales</taxon>
        <taxon>Weeksellaceae</taxon>
        <taxon>Ornithobacterium</taxon>
    </lineage>
</organism>
<proteinExistence type="predicted"/>
<name>A0A383U3K9_9FLAO</name>
<dbReference type="NCBIfam" id="TIGR03548">
    <property type="entry name" value="mutarot_permut"/>
    <property type="match status" value="1"/>
</dbReference>
<dbReference type="Gene3D" id="2.120.10.80">
    <property type="entry name" value="Kelch-type beta propeller"/>
    <property type="match status" value="1"/>
</dbReference>
<evidence type="ECO:0000256" key="1">
    <source>
        <dbReference type="SAM" id="SignalP"/>
    </source>
</evidence>
<keyword evidence="1" id="KW-0732">Signal</keyword>
<sequence>MNFFLSLKKKYSLFLAVLIFQIMSAQNIKEIQSNFPDSNYQKGVSGHFSGIFNDTYLMMAGGCNFPDLPPSEGGKKEFYKSIFIAKDFAESKKLNWEKIGELPEELAYGYGLQFGRSVIILGGENERIQSKKVFVLSLENQKIKIENWPDLPETLNNFTAVIAQEFLYVLGGNKNGKASHSFLRLNLNKIQAGWEILPDFLGNPRTQAVAFSDEKNIYLAGGFALGSEELPPSLNTDYLTFNLENQSWENPQPIMVDSEKLSVGGGFAVNTDAETAYVSGGVNAEIFFKALKRIHETNLLLKKEPKSPKIEENQKQGKIYLSQEASWYQFNPYLIKFKKGEIADFYLKDDRLRRAGASMVSFGNSIFVIMGEIKPGVRTPSILHIKLNQ</sequence>
<keyword evidence="3" id="KW-1185">Reference proteome</keyword>
<dbReference type="InterPro" id="IPR015915">
    <property type="entry name" value="Kelch-typ_b-propeller"/>
</dbReference>
<accession>A0A383U3K9</accession>
<dbReference type="SUPFAM" id="SSF117281">
    <property type="entry name" value="Kelch motif"/>
    <property type="match status" value="1"/>
</dbReference>
<dbReference type="InterPro" id="IPR056734">
    <property type="entry name" value="NANM"/>
</dbReference>
<dbReference type="GO" id="GO:0016853">
    <property type="term" value="F:isomerase activity"/>
    <property type="evidence" value="ECO:0007669"/>
    <property type="project" value="UniProtKB-KW"/>
</dbReference>
<evidence type="ECO:0000313" key="2">
    <source>
        <dbReference type="EMBL" id="SZD74167.1"/>
    </source>
</evidence>
<dbReference type="EC" id="5.1.3.24" evidence="2"/>
<reference evidence="2 3" key="1">
    <citation type="submission" date="2018-09" db="EMBL/GenBank/DDBJ databases">
        <authorList>
            <consortium name="Pathogen Informatics"/>
        </authorList>
    </citation>
    <scope>NUCLEOTIDE SEQUENCE [LARGE SCALE GENOMIC DNA]</scope>
    <source>
        <strain evidence="2 3">OH-22767</strain>
    </source>
</reference>
<gene>
    <name evidence="2" type="primary">nanM</name>
    <name evidence="2" type="ORF">SAMEA104719789_01625</name>
</gene>
<protein>
    <submittedName>
        <fullName evidence="2">N-acetylneuraminate epimerase</fullName>
        <ecNumber evidence="2">5.1.3.24</ecNumber>
    </submittedName>
</protein>